<keyword evidence="1" id="KW-0472">Membrane</keyword>
<dbReference type="Gene3D" id="3.30.70.1770">
    <property type="match status" value="1"/>
</dbReference>
<keyword evidence="1" id="KW-1133">Transmembrane helix</keyword>
<dbReference type="InterPro" id="IPR019029">
    <property type="entry name" value="T3SS_PrgH/EprH-like"/>
</dbReference>
<evidence type="ECO:0000313" key="2">
    <source>
        <dbReference type="EMBL" id="WNH52949.1"/>
    </source>
</evidence>
<reference evidence="2 3" key="1">
    <citation type="submission" date="2022-12" db="EMBL/GenBank/DDBJ databases">
        <title>Two new species, Stenotrophomonas aracearum and Stenotrophomonas oahuensis, isolated from Anthurium (Araceae family) in Hawaii.</title>
        <authorList>
            <person name="Chunag S.C."/>
            <person name="Dobhal S."/>
            <person name="Alvarez A."/>
            <person name="Arif M."/>
        </authorList>
    </citation>
    <scope>NUCLEOTIDE SEQUENCE [LARGE SCALE GENOMIC DNA]</scope>
    <source>
        <strain evidence="2 3">A5586</strain>
    </source>
</reference>
<accession>A0ABY9YS00</accession>
<proteinExistence type="predicted"/>
<organism evidence="2 3">
    <name type="scientific">Stenotrophomonas oahuensis</name>
    <dbReference type="NCBI Taxonomy" id="3003271"/>
    <lineage>
        <taxon>Bacteria</taxon>
        <taxon>Pseudomonadati</taxon>
        <taxon>Pseudomonadota</taxon>
        <taxon>Gammaproteobacteria</taxon>
        <taxon>Lysobacterales</taxon>
        <taxon>Lysobacteraceae</taxon>
        <taxon>Stenotrophomonas</taxon>
    </lineage>
</organism>
<dbReference type="RefSeq" id="WP_311192117.1">
    <property type="nucleotide sequence ID" value="NZ_CP115541.1"/>
</dbReference>
<gene>
    <name evidence="2" type="ORF">PDM29_01385</name>
</gene>
<sequence length="393" mass="44169">MPRVHKLKLLSGQLDGVEFTLLPGDTVFHVGSARTYHESKLAPTLANADNIFYIPGDHLPASFRIRCGDLGLSLEVREGDNICWMAQELPINEVVHVAGLAMAVRAEHEVWSEAVLNHRLPVPSPYDAFDDAVPVAMVNRTPPAMWAMLVLLAALLSATAWWLYDRQRPATQVRNLERVLAHSPYDYNVVPDKHGRIHAFGDTAEAMSWGQRASERAGRHHDIYHVRHLEIARIGTFLDSAGVEYAVIRLRTPEVPEVVITSIGPEDAERRKRVAAMLAPHLPYAKRIDVRTVTDVQLINLARNGLRARGISTRLGTQGARTSITNDSFLDDAALHSMARYRDEYVQEWGARRVHINIRLWDDLLKGRSYQYSDDQLLSVGEGRWEFSTAGSR</sequence>
<evidence type="ECO:0000256" key="1">
    <source>
        <dbReference type="SAM" id="Phobius"/>
    </source>
</evidence>
<protein>
    <recommendedName>
        <fullName evidence="4">Type III secretion system protein PrgH/EprH</fullName>
    </recommendedName>
</protein>
<feature type="transmembrane region" description="Helical" evidence="1">
    <location>
        <begin position="144"/>
        <end position="164"/>
    </location>
</feature>
<dbReference type="EMBL" id="CP115541">
    <property type="protein sequence ID" value="WNH52949.1"/>
    <property type="molecule type" value="Genomic_DNA"/>
</dbReference>
<dbReference type="Proteomes" id="UP001302072">
    <property type="component" value="Chromosome"/>
</dbReference>
<keyword evidence="3" id="KW-1185">Reference proteome</keyword>
<evidence type="ECO:0000313" key="3">
    <source>
        <dbReference type="Proteomes" id="UP001302072"/>
    </source>
</evidence>
<name>A0ABY9YS00_9GAMM</name>
<evidence type="ECO:0008006" key="4">
    <source>
        <dbReference type="Google" id="ProtNLM"/>
    </source>
</evidence>
<dbReference type="Gene3D" id="2.60.200.20">
    <property type="match status" value="1"/>
</dbReference>
<dbReference type="Pfam" id="PF09480">
    <property type="entry name" value="PrgH"/>
    <property type="match status" value="1"/>
</dbReference>
<keyword evidence="1" id="KW-0812">Transmembrane</keyword>